<dbReference type="EMBL" id="UOEX01000247">
    <property type="protein sequence ID" value="VAW38424.1"/>
    <property type="molecule type" value="Genomic_DNA"/>
</dbReference>
<dbReference type="InterPro" id="IPR007730">
    <property type="entry name" value="SPOR-like_dom"/>
</dbReference>
<evidence type="ECO:0000259" key="1">
    <source>
        <dbReference type="PROSITE" id="PS51724"/>
    </source>
</evidence>
<dbReference type="Gene3D" id="3.30.70.1070">
    <property type="entry name" value="Sporulation related repeat"/>
    <property type="match status" value="1"/>
</dbReference>
<feature type="non-terminal residue" evidence="2">
    <location>
        <position position="269"/>
    </location>
</feature>
<protein>
    <recommendedName>
        <fullName evidence="1">SPOR domain-containing protein</fullName>
    </recommendedName>
</protein>
<sequence length="269" mass="30399">MNGINGIIKQAAFLIIAFLLMPLALHAAQQEYYTIIAGTYRLQTNAENDYISLQKSIPDAAFLRIEKNSKFYTVRIGRSLEKSGVERFLPQVRRQFKDARLLKVFYKPARIIKMSGSVEGNSAASALAPKDKAKALKAVLPLAAAINNRHEILPRHLKKQVQSETVSISPALTAALAGKQFFSIQLASFANEHRAHKEINNLRGLRFPLPWLRVERVQRFFTVRAGRFNTRQQVRGFMKQHGAGIQGRIMAVYIRPERIVELYEVLNSG</sequence>
<dbReference type="PROSITE" id="PS51724">
    <property type="entry name" value="SPOR"/>
    <property type="match status" value="2"/>
</dbReference>
<feature type="domain" description="SPOR" evidence="1">
    <location>
        <begin position="27"/>
        <end position="108"/>
    </location>
</feature>
<feature type="domain" description="SPOR" evidence="1">
    <location>
        <begin position="176"/>
        <end position="256"/>
    </location>
</feature>
<dbReference type="AlphaFoldDB" id="A0A3B0W454"/>
<evidence type="ECO:0000313" key="2">
    <source>
        <dbReference type="EMBL" id="VAW38424.1"/>
    </source>
</evidence>
<organism evidence="2">
    <name type="scientific">hydrothermal vent metagenome</name>
    <dbReference type="NCBI Taxonomy" id="652676"/>
    <lineage>
        <taxon>unclassified sequences</taxon>
        <taxon>metagenomes</taxon>
        <taxon>ecological metagenomes</taxon>
    </lineage>
</organism>
<dbReference type="InterPro" id="IPR036680">
    <property type="entry name" value="SPOR-like_sf"/>
</dbReference>
<dbReference type="GO" id="GO:0042834">
    <property type="term" value="F:peptidoglycan binding"/>
    <property type="evidence" value="ECO:0007669"/>
    <property type="project" value="InterPro"/>
</dbReference>
<accession>A0A3B0W454</accession>
<gene>
    <name evidence="2" type="ORF">MNBD_DELTA03-663</name>
</gene>
<name>A0A3B0W454_9ZZZZ</name>
<proteinExistence type="predicted"/>
<reference evidence="2" key="1">
    <citation type="submission" date="2018-06" db="EMBL/GenBank/DDBJ databases">
        <authorList>
            <person name="Zhirakovskaya E."/>
        </authorList>
    </citation>
    <scope>NUCLEOTIDE SEQUENCE</scope>
</reference>
<dbReference type="Pfam" id="PF05036">
    <property type="entry name" value="SPOR"/>
    <property type="match status" value="2"/>
</dbReference>